<feature type="coiled-coil region" evidence="1">
    <location>
        <begin position="502"/>
        <end position="539"/>
    </location>
</feature>
<name>A0ABX4H6E4_9BACT</name>
<sequence>MEAKKIRMLDIVSGAKGKVFTIPYYQRKYIWSVQDQIDPLLKELKTLLDNKNNEEEYYLNTIYYLENEDEISIVDGQQRIITFFLIIHALYDLSPSSWKTKIADVYLDNDNSIYDDRLRVSFSDEDNYKPFRTRTYNIKNNNIFGINFIYIRKKINELIEEEGSNWDKIWDALKKFWIIYVKLEQDKNDVQKIFETINYSGEKLTESDLFKNLIMMNEQYSDQKEIYNNYWIYIEKISTGHSNEILTFFRYYLTFKKKTYFGKQGLYKELKKFWGSEKNKWNSLKEIMQFAIFYNDLYLDYDFQNINNKKHIEKIQDLRSINNRTATPFIFFFRKMWADGNIREHEFYEIIKILNTYLIRRNFRGYPTQNISRFFIKILKNIEEIWNSKRKNNEQIDIIDIVKYFIINQNKNDFLEMPSDDSIKNFLIDVDFYNGVTNSKWFLLKIESESSKDRLDKNQKLHIEHFMPKNRRHWKEQTDNIDDDSYNKLINRLGNLTLINPIDNSKLQNKSAKEKAEIIEEANSRIQMVKDLVKKVKENSWTWNEKLINSRSEELINKFLEFYPYIDESKNKYETDNKSKINVDFDFYSNGIKNGDIIEFYKLYKGEPIKATVISGNQVEFEEKKWLLSPLASYINKKYFGEKWKYRVQVISKFKFENILLKNISLNKNTNFNSSNIQITNEKSSHELSKHNSTITENSDISSKLQIAPLITLMSKSELPQNNDRVIQLKKGKEIFAYGYLTENEEVIIKGGSIILKDSISNYNSAAYKEFVNLVNEKLIVENGDRWLFIKDSYPISSVSKSANLILGGKNNGYDKWTDRNNVKINYSLRKFREKKK</sequence>
<dbReference type="InterPro" id="IPR004919">
    <property type="entry name" value="GmrSD_N"/>
</dbReference>
<dbReference type="PANTHER" id="PTHR35149:SF2">
    <property type="entry name" value="DUF262 DOMAIN-CONTAINING PROTEIN"/>
    <property type="match status" value="1"/>
</dbReference>
<evidence type="ECO:0000256" key="1">
    <source>
        <dbReference type="SAM" id="Coils"/>
    </source>
</evidence>
<dbReference type="Pfam" id="PF07510">
    <property type="entry name" value="GmrSD_C"/>
    <property type="match status" value="1"/>
</dbReference>
<reference evidence="4" key="1">
    <citation type="submission" date="2017-08" db="EMBL/GenBank/DDBJ databases">
        <authorList>
            <person name="Alvarez-Ponce D."/>
            <person name="Weitzman C.L."/>
            <person name="Tillett R.L."/>
            <person name="Sandmeier F.C."/>
            <person name="Tracy C.R."/>
        </authorList>
    </citation>
    <scope>NUCLEOTIDE SEQUENCE [LARGE SCALE GENOMIC DNA]</scope>
    <source>
        <strain evidence="4">PS6</strain>
    </source>
</reference>
<keyword evidence="1" id="KW-0175">Coiled coil</keyword>
<dbReference type="PANTHER" id="PTHR35149">
    <property type="entry name" value="SLL5132 PROTEIN"/>
    <property type="match status" value="1"/>
</dbReference>
<evidence type="ECO:0008006" key="6">
    <source>
        <dbReference type="Google" id="ProtNLM"/>
    </source>
</evidence>
<feature type="domain" description="GmrSD restriction endonucleases N-terminal" evidence="2">
    <location>
        <begin position="10"/>
        <end position="214"/>
    </location>
</feature>
<accession>A0ABX4H6E4</accession>
<protein>
    <recommendedName>
        <fullName evidence="6">DUF262 domain-containing protein</fullName>
    </recommendedName>
</protein>
<proteinExistence type="predicted"/>
<dbReference type="RefSeq" id="WP_084232665.1">
    <property type="nucleotide sequence ID" value="NZ_FWXE01000010.1"/>
</dbReference>
<comment type="caution">
    <text evidence="4">The sequence shown here is derived from an EMBL/GenBank/DDBJ whole genome shotgun (WGS) entry which is preliminary data.</text>
</comment>
<gene>
    <name evidence="4" type="ORF">CJF60_02270</name>
</gene>
<dbReference type="Pfam" id="PF03235">
    <property type="entry name" value="GmrSD_N"/>
    <property type="match status" value="1"/>
</dbReference>
<feature type="domain" description="GmrSD restriction endonucleases C-terminal" evidence="3">
    <location>
        <begin position="417"/>
        <end position="557"/>
    </location>
</feature>
<dbReference type="InterPro" id="IPR011089">
    <property type="entry name" value="GmrSD_C"/>
</dbReference>
<dbReference type="Proteomes" id="UP000217033">
    <property type="component" value="Unassembled WGS sequence"/>
</dbReference>
<evidence type="ECO:0000259" key="3">
    <source>
        <dbReference type="Pfam" id="PF07510"/>
    </source>
</evidence>
<dbReference type="EMBL" id="NQMN01000001">
    <property type="protein sequence ID" value="PAF55484.1"/>
    <property type="molecule type" value="Genomic_DNA"/>
</dbReference>
<evidence type="ECO:0000313" key="5">
    <source>
        <dbReference type="Proteomes" id="UP000217033"/>
    </source>
</evidence>
<evidence type="ECO:0000259" key="2">
    <source>
        <dbReference type="Pfam" id="PF03235"/>
    </source>
</evidence>
<evidence type="ECO:0000313" key="4">
    <source>
        <dbReference type="EMBL" id="PAF55484.1"/>
    </source>
</evidence>
<organism evidence="4 5">
    <name type="scientific">Mycoplasmopsis agassizii</name>
    <dbReference type="NCBI Taxonomy" id="33922"/>
    <lineage>
        <taxon>Bacteria</taxon>
        <taxon>Bacillati</taxon>
        <taxon>Mycoplasmatota</taxon>
        <taxon>Mycoplasmoidales</taxon>
        <taxon>Metamycoplasmataceae</taxon>
        <taxon>Mycoplasmopsis</taxon>
    </lineage>
</organism>
<keyword evidence="5" id="KW-1185">Reference proteome</keyword>